<dbReference type="BioCyc" id="TSAC1094508:GLMA-208-MONOMER"/>
<dbReference type="PANTHER" id="PTHR34220">
    <property type="entry name" value="SENSOR HISTIDINE KINASE YPDA"/>
    <property type="match status" value="1"/>
</dbReference>
<evidence type="ECO:0000256" key="10">
    <source>
        <dbReference type="ARBA" id="ARBA00023012"/>
    </source>
</evidence>
<keyword evidence="6" id="KW-0547">Nucleotide-binding</keyword>
<evidence type="ECO:0000256" key="6">
    <source>
        <dbReference type="ARBA" id="ARBA00022741"/>
    </source>
</evidence>
<evidence type="ECO:0000256" key="5">
    <source>
        <dbReference type="ARBA" id="ARBA00022692"/>
    </source>
</evidence>
<dbReference type="InterPro" id="IPR050640">
    <property type="entry name" value="Bact_2-comp_sensor_kinase"/>
</dbReference>
<keyword evidence="11 12" id="KW-0472">Membrane</keyword>
<keyword evidence="8" id="KW-0067">ATP-binding</keyword>
<keyword evidence="15" id="KW-1185">Reference proteome</keyword>
<keyword evidence="2" id="KW-1003">Cell membrane</keyword>
<evidence type="ECO:0000256" key="9">
    <source>
        <dbReference type="ARBA" id="ARBA00022989"/>
    </source>
</evidence>
<dbReference type="eggNOG" id="COG2972">
    <property type="taxonomic scope" value="Bacteria"/>
</dbReference>
<accession>I3VRU7</accession>
<protein>
    <submittedName>
        <fullName evidence="14">Signal transduction histidine kinase</fullName>
    </submittedName>
</protein>
<dbReference type="Pfam" id="PF06580">
    <property type="entry name" value="His_kinase"/>
    <property type="match status" value="1"/>
</dbReference>
<keyword evidence="9 12" id="KW-1133">Transmembrane helix</keyword>
<sequence>MRELNNKFFYKNLFVLALPLILIVIVLGSFSILITERYVRDEIYKNSREILKQSSNDLSILFNDINKIYLTFGTNKDVTLYLERILNTNKYSLDDMWHLSMIESLFDSTSFSEPYIQSIYLYFNNPNKNFLVTGNGINSVTNYIDNKWYDSFLNAPKDEISWIEVRNLKMYSFDKKGIKVLSIYKKIANFNGDKIDGVLVLNIYLDYIENLLNTSTIFPDQKILILDAHDNLICQNINGNFTGKIDLDNYSKANIITKLESPNYNIKYVSIVPKKYLYEVPIKLLKMTLVLLLTSIFFVILITFRITKRNYENVNKILKIIEAEKTNEIFPEIPVESRDEYSYIIYNIINSYIEKSQLKMELAEKKYKMKAMELLALQSQISPHFLSNALEIIYLRALSYTNGPNDVTKMIENLSQILKYLLSNPNETVTVKEEIENTKAYIQILKVRYRDKFKVNLIYDESILSCLMMKLMLQHLIENSIKHGLKKKNYEGSIKIKIKAVDKKKIKISVIDNGIGMSKERLNYVKRILDSDFDFYEHIGLMNTNERLKLLYGKDCEILIRSKLNIGTAVYIIFPYQLKNQNNDDYNK</sequence>
<dbReference type="RefSeq" id="WP_014757165.1">
    <property type="nucleotide sequence ID" value="NC_017992.1"/>
</dbReference>
<keyword evidence="4" id="KW-0808">Transferase</keyword>
<evidence type="ECO:0000313" key="14">
    <source>
        <dbReference type="EMBL" id="AFK85242.1"/>
    </source>
</evidence>
<gene>
    <name evidence="14" type="ordered locus">Tsac_0206</name>
</gene>
<dbReference type="Pfam" id="PF02518">
    <property type="entry name" value="HATPase_c"/>
    <property type="match status" value="1"/>
</dbReference>
<feature type="transmembrane region" description="Helical" evidence="12">
    <location>
        <begin position="12"/>
        <end position="35"/>
    </location>
</feature>
<evidence type="ECO:0000313" key="15">
    <source>
        <dbReference type="Proteomes" id="UP000006178"/>
    </source>
</evidence>
<evidence type="ECO:0000256" key="8">
    <source>
        <dbReference type="ARBA" id="ARBA00022840"/>
    </source>
</evidence>
<dbReference type="InterPro" id="IPR036890">
    <property type="entry name" value="HATPase_C_sf"/>
</dbReference>
<reference evidence="14 15" key="1">
    <citation type="journal article" date="2014" name="Appl. Environ. Microbiol.">
        <title>Profile of Secreted Hydrolases, Associated Proteins, and SlpA in Thermoanaerobacterium saccharolyticum during the Degradation of Hemicellulose.</title>
        <authorList>
            <person name="Currie D.H."/>
            <person name="Guss A.M."/>
            <person name="Herring C.D."/>
            <person name="Giannone R.J."/>
            <person name="Johnson C.M."/>
            <person name="Lankford P.K."/>
            <person name="Brown S.D."/>
            <person name="Hettich R.L."/>
            <person name="Lynd L.R."/>
        </authorList>
    </citation>
    <scope>NUCLEOTIDE SEQUENCE [LARGE SCALE GENOMIC DNA]</scope>
    <source>
        <strain evidence="15">DSM 8691 / JW/SL-YS485</strain>
    </source>
</reference>
<evidence type="ECO:0000256" key="3">
    <source>
        <dbReference type="ARBA" id="ARBA00022553"/>
    </source>
</evidence>
<feature type="transmembrane region" description="Helical" evidence="12">
    <location>
        <begin position="284"/>
        <end position="304"/>
    </location>
</feature>
<feature type="domain" description="Histidine kinase/HSP90-like ATPase" evidence="13">
    <location>
        <begin position="464"/>
        <end position="578"/>
    </location>
</feature>
<dbReference type="AlphaFoldDB" id="I3VRU7"/>
<dbReference type="Proteomes" id="UP000006178">
    <property type="component" value="Chromosome"/>
</dbReference>
<dbReference type="InterPro" id="IPR010559">
    <property type="entry name" value="Sig_transdc_His_kin_internal"/>
</dbReference>
<keyword evidence="5 12" id="KW-0812">Transmembrane</keyword>
<evidence type="ECO:0000256" key="11">
    <source>
        <dbReference type="ARBA" id="ARBA00023136"/>
    </source>
</evidence>
<dbReference type="SUPFAM" id="SSF55874">
    <property type="entry name" value="ATPase domain of HSP90 chaperone/DNA topoisomerase II/histidine kinase"/>
    <property type="match status" value="1"/>
</dbReference>
<keyword evidence="7 14" id="KW-0418">Kinase</keyword>
<dbReference type="KEGG" id="tsh:Tsac_0206"/>
<keyword evidence="10" id="KW-0902">Two-component regulatory system</keyword>
<evidence type="ECO:0000256" key="4">
    <source>
        <dbReference type="ARBA" id="ARBA00022679"/>
    </source>
</evidence>
<evidence type="ECO:0000256" key="2">
    <source>
        <dbReference type="ARBA" id="ARBA00022475"/>
    </source>
</evidence>
<dbReference type="GO" id="GO:0005524">
    <property type="term" value="F:ATP binding"/>
    <property type="evidence" value="ECO:0007669"/>
    <property type="project" value="UniProtKB-KW"/>
</dbReference>
<keyword evidence="3" id="KW-0597">Phosphoprotein</keyword>
<comment type="subcellular location">
    <subcellularLocation>
        <location evidence="1">Cell membrane</location>
        <topology evidence="1">Multi-pass membrane protein</topology>
    </subcellularLocation>
</comment>
<dbReference type="PANTHER" id="PTHR34220:SF11">
    <property type="entry name" value="SENSOR PROTEIN KINASE HPTS"/>
    <property type="match status" value="1"/>
</dbReference>
<organism evidence="14 15">
    <name type="scientific">Thermoanaerobacterium saccharolyticum (strain DSM 8691 / JW/SL-YS485)</name>
    <dbReference type="NCBI Taxonomy" id="1094508"/>
    <lineage>
        <taxon>Bacteria</taxon>
        <taxon>Bacillati</taxon>
        <taxon>Bacillota</taxon>
        <taxon>Clostridia</taxon>
        <taxon>Thermoanaerobacterales</taxon>
        <taxon>Thermoanaerobacteraceae</taxon>
        <taxon>Thermoanaerobacterium</taxon>
    </lineage>
</organism>
<dbReference type="InterPro" id="IPR003594">
    <property type="entry name" value="HATPase_dom"/>
</dbReference>
<evidence type="ECO:0000259" key="13">
    <source>
        <dbReference type="SMART" id="SM00387"/>
    </source>
</evidence>
<dbReference type="GO" id="GO:0005886">
    <property type="term" value="C:plasma membrane"/>
    <property type="evidence" value="ECO:0007669"/>
    <property type="project" value="UniProtKB-SubCell"/>
</dbReference>
<evidence type="ECO:0000256" key="1">
    <source>
        <dbReference type="ARBA" id="ARBA00004651"/>
    </source>
</evidence>
<name>I3VRU7_THESW</name>
<dbReference type="Gene3D" id="3.30.565.10">
    <property type="entry name" value="Histidine kinase-like ATPase, C-terminal domain"/>
    <property type="match status" value="1"/>
</dbReference>
<evidence type="ECO:0000256" key="7">
    <source>
        <dbReference type="ARBA" id="ARBA00022777"/>
    </source>
</evidence>
<dbReference type="PATRIC" id="fig|1094508.3.peg.206"/>
<evidence type="ECO:0000256" key="12">
    <source>
        <dbReference type="SAM" id="Phobius"/>
    </source>
</evidence>
<dbReference type="GO" id="GO:0000155">
    <property type="term" value="F:phosphorelay sensor kinase activity"/>
    <property type="evidence" value="ECO:0007669"/>
    <property type="project" value="InterPro"/>
</dbReference>
<dbReference type="SMART" id="SM00387">
    <property type="entry name" value="HATPase_c"/>
    <property type="match status" value="1"/>
</dbReference>
<dbReference type="STRING" id="1094508.Tsac_0206"/>
<proteinExistence type="predicted"/>
<dbReference type="EMBL" id="CP003184">
    <property type="protein sequence ID" value="AFK85242.1"/>
    <property type="molecule type" value="Genomic_DNA"/>
</dbReference>